<evidence type="ECO:0008006" key="3">
    <source>
        <dbReference type="Google" id="ProtNLM"/>
    </source>
</evidence>
<reference evidence="1 2" key="1">
    <citation type="submission" date="2020-08" db="EMBL/GenBank/DDBJ databases">
        <title>Genomic Encyclopedia of Type Strains, Phase III (KMG-III): the genomes of soil and plant-associated and newly described type strains.</title>
        <authorList>
            <person name="Whitman W."/>
        </authorList>
    </citation>
    <scope>NUCLEOTIDE SEQUENCE [LARGE SCALE GENOMIC DNA]</scope>
    <source>
        <strain evidence="1 2">CECT 3226</strain>
    </source>
</reference>
<evidence type="ECO:0000313" key="1">
    <source>
        <dbReference type="EMBL" id="MBB5127970.1"/>
    </source>
</evidence>
<sequence length="42" mass="5064">MMRRGPSRDHYLKKRAEGLFHVQALLALTRRRVDVLWAMLRD</sequence>
<dbReference type="Proteomes" id="UP000568022">
    <property type="component" value="Unassembled WGS sequence"/>
</dbReference>
<name>A0A7W8FB63_9ACTN</name>
<evidence type="ECO:0000313" key="2">
    <source>
        <dbReference type="Proteomes" id="UP000568022"/>
    </source>
</evidence>
<dbReference type="EMBL" id="JACHJE010000011">
    <property type="protein sequence ID" value="MBB5127970.1"/>
    <property type="molecule type" value="Genomic_DNA"/>
</dbReference>
<proteinExistence type="predicted"/>
<keyword evidence="2" id="KW-1185">Reference proteome</keyword>
<accession>A0A7W8FB63</accession>
<dbReference type="AlphaFoldDB" id="A0A7W8FB63"/>
<organism evidence="1 2">
    <name type="scientific">Streptomyces griseoloalbus</name>
    <dbReference type="NCBI Taxonomy" id="67303"/>
    <lineage>
        <taxon>Bacteria</taxon>
        <taxon>Bacillati</taxon>
        <taxon>Actinomycetota</taxon>
        <taxon>Actinomycetes</taxon>
        <taxon>Kitasatosporales</taxon>
        <taxon>Streptomycetaceae</taxon>
        <taxon>Streptomyces</taxon>
    </lineage>
</organism>
<protein>
    <recommendedName>
        <fullName evidence="3">Transposase</fullName>
    </recommendedName>
</protein>
<gene>
    <name evidence="1" type="ORF">FHS32_004742</name>
</gene>
<comment type="caution">
    <text evidence="1">The sequence shown here is derived from an EMBL/GenBank/DDBJ whole genome shotgun (WGS) entry which is preliminary data.</text>
</comment>